<dbReference type="Gene3D" id="3.40.50.2300">
    <property type="match status" value="2"/>
</dbReference>
<dbReference type="Proteomes" id="UP000054596">
    <property type="component" value="Unassembled WGS sequence"/>
</dbReference>
<accession>A0A158BRG8</accession>
<dbReference type="SUPFAM" id="SSF53822">
    <property type="entry name" value="Periplasmic binding protein-like I"/>
    <property type="match status" value="1"/>
</dbReference>
<dbReference type="CDD" id="cd06327">
    <property type="entry name" value="PBP1_SBP-like"/>
    <property type="match status" value="1"/>
</dbReference>
<reference evidence="5" key="1">
    <citation type="submission" date="2016-01" db="EMBL/GenBank/DDBJ databases">
        <authorList>
            <person name="Peeters C."/>
        </authorList>
    </citation>
    <scope>NUCLEOTIDE SEQUENCE [LARGE SCALE GENOMIC DNA]</scope>
    <source>
        <strain evidence="5">LMG 29325</strain>
    </source>
</reference>
<dbReference type="Pfam" id="PF13458">
    <property type="entry name" value="Peripla_BP_6"/>
    <property type="match status" value="1"/>
</dbReference>
<sequence>MYLRAPVLPLLGIATTVCAMLMNSDARAAGDAVTIAFLTDFSGLYSEGDGQGGLEAIRMAIADFGGQVNGIPIRVLYADHQNKADIAASVARQWIDRDSVNVIIGGTNSATALSTNQIAGEKKIPYINVGAGADTLTNEQCTPYTVHYAYDTMALAKGTASAVLKRGGKTWYFLTADYAFGKALEKNASDVVNANGGHVLGAVHHPLSASDFSSFLVQAQQSKAQVLGLANAGGDAVNAIKAANQFGVTKTMTLAALLVFINDINSLGLATAQHLVLTDSWYWNKDAQTRKWSQRYFEKMNRMPSSLQAADYSATTTYLKAVQAVGSTNPPAVMTQLKKQQIDDVYAKGYIREDGSMIHNMYLMQVKTPDESKQPWDYYNILETIPGEEAFGSKAESRCVLWKKTVGSD</sequence>
<dbReference type="InterPro" id="IPR028082">
    <property type="entry name" value="Peripla_BP_I"/>
</dbReference>
<evidence type="ECO:0000256" key="1">
    <source>
        <dbReference type="ARBA" id="ARBA00010062"/>
    </source>
</evidence>
<evidence type="ECO:0000256" key="3">
    <source>
        <dbReference type="SAM" id="SignalP"/>
    </source>
</evidence>
<evidence type="ECO:0000256" key="2">
    <source>
        <dbReference type="ARBA" id="ARBA00022729"/>
    </source>
</evidence>
<evidence type="ECO:0000259" key="4">
    <source>
        <dbReference type="Pfam" id="PF13458"/>
    </source>
</evidence>
<dbReference type="AlphaFoldDB" id="A0A158BRG8"/>
<keyword evidence="2 3" id="KW-0732">Signal</keyword>
<feature type="chain" id="PRO_5007622116" evidence="3">
    <location>
        <begin position="29"/>
        <end position="409"/>
    </location>
</feature>
<proteinExistence type="inferred from homology"/>
<protein>
    <submittedName>
        <fullName evidence="5">Branched-chain amino acid ABC transporter periplasmic branched-chain amino acid-binding protein</fullName>
    </submittedName>
</protein>
<dbReference type="STRING" id="1777143.AWB82_04468"/>
<comment type="caution">
    <text evidence="5">The sequence shown here is derived from an EMBL/GenBank/DDBJ whole genome shotgun (WGS) entry which is preliminary data.</text>
</comment>
<dbReference type="PANTHER" id="PTHR30483:SF6">
    <property type="entry name" value="PERIPLASMIC BINDING PROTEIN OF ABC TRANSPORTER FOR NATURAL AMINO ACIDS"/>
    <property type="match status" value="1"/>
</dbReference>
<organism evidence="5 6">
    <name type="scientific">Caballeronia glebae</name>
    <dbReference type="NCBI Taxonomy" id="1777143"/>
    <lineage>
        <taxon>Bacteria</taxon>
        <taxon>Pseudomonadati</taxon>
        <taxon>Pseudomonadota</taxon>
        <taxon>Betaproteobacteria</taxon>
        <taxon>Burkholderiales</taxon>
        <taxon>Burkholderiaceae</taxon>
        <taxon>Caballeronia</taxon>
    </lineage>
</organism>
<name>A0A158BRG8_9BURK</name>
<evidence type="ECO:0000313" key="5">
    <source>
        <dbReference type="EMBL" id="SAK72699.1"/>
    </source>
</evidence>
<comment type="similarity">
    <text evidence="1">Belongs to the leucine-binding protein family.</text>
</comment>
<dbReference type="EMBL" id="FCOJ02000034">
    <property type="protein sequence ID" value="SAK72699.1"/>
    <property type="molecule type" value="Genomic_DNA"/>
</dbReference>
<feature type="domain" description="Leucine-binding protein" evidence="4">
    <location>
        <begin position="33"/>
        <end position="367"/>
    </location>
</feature>
<dbReference type="InterPro" id="IPR051010">
    <property type="entry name" value="BCAA_transport"/>
</dbReference>
<dbReference type="InterPro" id="IPR028081">
    <property type="entry name" value="Leu-bd"/>
</dbReference>
<dbReference type="PANTHER" id="PTHR30483">
    <property type="entry name" value="LEUCINE-SPECIFIC-BINDING PROTEIN"/>
    <property type="match status" value="1"/>
</dbReference>
<gene>
    <name evidence="5" type="ORF">AWB82_04468</name>
</gene>
<feature type="signal peptide" evidence="3">
    <location>
        <begin position="1"/>
        <end position="28"/>
    </location>
</feature>
<keyword evidence="6" id="KW-1185">Reference proteome</keyword>
<evidence type="ECO:0000313" key="6">
    <source>
        <dbReference type="Proteomes" id="UP000054596"/>
    </source>
</evidence>